<dbReference type="GO" id="GO:0007169">
    <property type="term" value="P:cell surface receptor protein tyrosine kinase signaling pathway"/>
    <property type="evidence" value="ECO:0007669"/>
    <property type="project" value="UniProtKB-ARBA"/>
</dbReference>
<keyword evidence="3" id="KW-1003">Cell membrane</keyword>
<accession>A0A6J1TWS5</accession>
<dbReference type="AlphaFoldDB" id="A0A6J1TWS5"/>
<evidence type="ECO:0000256" key="5">
    <source>
        <dbReference type="ARBA" id="ARBA00023136"/>
    </source>
</evidence>
<feature type="transmembrane region" description="Helical" evidence="8">
    <location>
        <begin position="490"/>
        <end position="511"/>
    </location>
</feature>
<evidence type="ECO:0000256" key="1">
    <source>
        <dbReference type="ARBA" id="ARBA00004236"/>
    </source>
</evidence>
<comment type="subcellular location">
    <subcellularLocation>
        <location evidence="1">Cell membrane</location>
    </subcellularLocation>
</comment>
<evidence type="ECO:0000256" key="3">
    <source>
        <dbReference type="ARBA" id="ARBA00022475"/>
    </source>
</evidence>
<dbReference type="GO" id="GO:0038023">
    <property type="term" value="F:signaling receptor activity"/>
    <property type="evidence" value="ECO:0007669"/>
    <property type="project" value="InterPro"/>
</dbReference>
<evidence type="ECO:0000259" key="10">
    <source>
        <dbReference type="SMART" id="SM00907"/>
    </source>
</evidence>
<dbReference type="PANTHER" id="PTHR10269">
    <property type="entry name" value="GDNF RECEPTOR ALPHA"/>
    <property type="match status" value="1"/>
</dbReference>
<evidence type="ECO:0000256" key="2">
    <source>
        <dbReference type="ARBA" id="ARBA00005961"/>
    </source>
</evidence>
<dbReference type="CTD" id="389400"/>
<sequence length="557" mass="62821">MKSILFVAVLVLYSLNACACQAQTSKCQQLKERCVAAGNGCESVWNLLEEVCYISGNSCAIKDSTNCNKIIQFLVDQFPEFKDCICIKDNCSIRMWLGKKCSNDKGNLESSSSTDIQFRPPDQIKPPGMVRSNQLGNDCSVAKDLCRKDHTCFTQYKTFQRMCRAEVAKCSLEMVLEQCFAAWKLLKKTVMGSCTCPEPVHKKCIKIWKNIFNNTCLQYTQEYQDSATVKETYAVQETQSHNPDHMNAKSHWMLSALSNYEYKQPPSCFQANMECVNDEVCNKQLSLYLQVCQINGSSCDINRCRAALHAFYTNMPFQVAQMLTFCDCMQSDDNCHQSRQFLHGHPCAIQMVPTPSCVHVMQLCRENKLCWSKYEAFTSKCLKHVSQDCLEENSCLKTWNAIDPICSESVDCRAAYVDLWGSVLRVKCTCEAASQAEKSVCQWFHRILHGKVCLRQISGGGADLYTSQIELPGKILPVTGEQSLFYDDTIITILFVSCIILILGIILLALLKTRACTAVYLPKKISSQVHLSETLPSPFIRNNSTTLDYPLGQKCSF</sequence>
<evidence type="ECO:0000256" key="9">
    <source>
        <dbReference type="SAM" id="SignalP"/>
    </source>
</evidence>
<dbReference type="RefSeq" id="XP_026520903.1">
    <property type="nucleotide sequence ID" value="XM_026665118.1"/>
</dbReference>
<dbReference type="InterPro" id="IPR003438">
    <property type="entry name" value="GDNF_rcpt"/>
</dbReference>
<feature type="domain" description="GDNF/GAS1" evidence="10">
    <location>
        <begin position="139"/>
        <end position="216"/>
    </location>
</feature>
<dbReference type="GeneID" id="113410529"/>
<evidence type="ECO:0000313" key="12">
    <source>
        <dbReference type="RefSeq" id="XP_026520903.1"/>
    </source>
</evidence>
<dbReference type="GO" id="GO:0009897">
    <property type="term" value="C:external side of plasma membrane"/>
    <property type="evidence" value="ECO:0007669"/>
    <property type="project" value="TreeGrafter"/>
</dbReference>
<feature type="chain" id="PRO_5026755607" evidence="9">
    <location>
        <begin position="23"/>
        <end position="557"/>
    </location>
</feature>
<name>A0A6J1TWS5_9SAUR</name>
<feature type="signal peptide" evidence="9">
    <location>
        <begin position="1"/>
        <end position="22"/>
    </location>
</feature>
<evidence type="ECO:0000313" key="11">
    <source>
        <dbReference type="Proteomes" id="UP000504612"/>
    </source>
</evidence>
<protein>
    <submittedName>
        <fullName evidence="12">GDNF family receptor alpha-like</fullName>
    </submittedName>
</protein>
<keyword evidence="8" id="KW-0812">Transmembrane</keyword>
<comment type="similarity">
    <text evidence="2">Belongs to the GDNFR family.</text>
</comment>
<keyword evidence="5 8" id="KW-0472">Membrane</keyword>
<dbReference type="Pfam" id="PF02351">
    <property type="entry name" value="GDNF"/>
    <property type="match status" value="3"/>
</dbReference>
<dbReference type="InterPro" id="IPR037193">
    <property type="entry name" value="GDNF_alpha"/>
</dbReference>
<evidence type="ECO:0000256" key="7">
    <source>
        <dbReference type="ARBA" id="ARBA00023180"/>
    </source>
</evidence>
<evidence type="ECO:0000256" key="8">
    <source>
        <dbReference type="SAM" id="Phobius"/>
    </source>
</evidence>
<keyword evidence="7" id="KW-0325">Glycoprotein</keyword>
<dbReference type="PANTHER" id="PTHR10269:SF1">
    <property type="entry name" value="GDNF FAMILY RECEPTOR ALPHA-LIKE"/>
    <property type="match status" value="1"/>
</dbReference>
<dbReference type="GO" id="GO:0043235">
    <property type="term" value="C:receptor complex"/>
    <property type="evidence" value="ECO:0007669"/>
    <property type="project" value="TreeGrafter"/>
</dbReference>
<gene>
    <name evidence="12" type="primary">GFRAL</name>
</gene>
<dbReference type="SUPFAM" id="SSF110035">
    <property type="entry name" value="GDNF receptor-like"/>
    <property type="match status" value="3"/>
</dbReference>
<dbReference type="InterPro" id="IPR016017">
    <property type="entry name" value="GDNF/GAS1"/>
</dbReference>
<feature type="domain" description="GDNF/GAS1" evidence="10">
    <location>
        <begin position="357"/>
        <end position="453"/>
    </location>
</feature>
<keyword evidence="6" id="KW-0675">Receptor</keyword>
<dbReference type="KEGG" id="nss:113410529"/>
<keyword evidence="11" id="KW-1185">Reference proteome</keyword>
<dbReference type="SMART" id="SM00907">
    <property type="entry name" value="GDNF"/>
    <property type="match status" value="3"/>
</dbReference>
<evidence type="ECO:0000256" key="6">
    <source>
        <dbReference type="ARBA" id="ARBA00023170"/>
    </source>
</evidence>
<reference evidence="12" key="1">
    <citation type="submission" date="2025-08" db="UniProtKB">
        <authorList>
            <consortium name="RefSeq"/>
        </authorList>
    </citation>
    <scope>IDENTIFICATION</scope>
</reference>
<proteinExistence type="inferred from homology"/>
<dbReference type="GO" id="GO:0007399">
    <property type="term" value="P:nervous system development"/>
    <property type="evidence" value="ECO:0007669"/>
    <property type="project" value="TreeGrafter"/>
</dbReference>
<evidence type="ECO:0000256" key="4">
    <source>
        <dbReference type="ARBA" id="ARBA00022729"/>
    </source>
</evidence>
<keyword evidence="8" id="KW-1133">Transmembrane helix</keyword>
<keyword evidence="4 9" id="KW-0732">Signal</keyword>
<dbReference type="Proteomes" id="UP000504612">
    <property type="component" value="Unplaced"/>
</dbReference>
<organism evidence="11 12">
    <name type="scientific">Notechis scutatus</name>
    <name type="common">mainland tiger snake</name>
    <dbReference type="NCBI Taxonomy" id="8663"/>
    <lineage>
        <taxon>Eukaryota</taxon>
        <taxon>Metazoa</taxon>
        <taxon>Chordata</taxon>
        <taxon>Craniata</taxon>
        <taxon>Vertebrata</taxon>
        <taxon>Euteleostomi</taxon>
        <taxon>Lepidosauria</taxon>
        <taxon>Squamata</taxon>
        <taxon>Bifurcata</taxon>
        <taxon>Unidentata</taxon>
        <taxon>Episquamata</taxon>
        <taxon>Toxicofera</taxon>
        <taxon>Serpentes</taxon>
        <taxon>Colubroidea</taxon>
        <taxon>Elapidae</taxon>
        <taxon>Hydrophiinae</taxon>
        <taxon>Notechis</taxon>
    </lineage>
</organism>
<feature type="domain" description="GDNF/GAS1" evidence="10">
    <location>
        <begin position="268"/>
        <end position="347"/>
    </location>
</feature>